<evidence type="ECO:0000256" key="3">
    <source>
        <dbReference type="ARBA" id="ARBA00022692"/>
    </source>
</evidence>
<dbReference type="InterPro" id="IPR017039">
    <property type="entry name" value="Virul_fac_BrkB"/>
</dbReference>
<evidence type="ECO:0000256" key="1">
    <source>
        <dbReference type="ARBA" id="ARBA00004651"/>
    </source>
</evidence>
<reference evidence="7" key="1">
    <citation type="submission" date="2019-08" db="EMBL/GenBank/DDBJ databases">
        <authorList>
            <person name="Kucharzyk K."/>
            <person name="Murdoch R.W."/>
            <person name="Higgins S."/>
            <person name="Loffler F."/>
        </authorList>
    </citation>
    <scope>NUCLEOTIDE SEQUENCE</scope>
</reference>
<dbReference type="Pfam" id="PF03631">
    <property type="entry name" value="Virul_fac_BrkB"/>
    <property type="match status" value="1"/>
</dbReference>
<sequence>MRMGTGIKPSTRYLLLGSLTGAALFTIGKQALAWYLSTAAVVSAYGAAGSLVVVLMWFYFTSAILLFSAATAKACSKSRVQFAVPFVARKASSARPMDLQRLPENAGENI</sequence>
<dbReference type="EMBL" id="VSSQ01027043">
    <property type="protein sequence ID" value="MPM76060.1"/>
    <property type="molecule type" value="Genomic_DNA"/>
</dbReference>
<comment type="caution">
    <text evidence="7">The sequence shown here is derived from an EMBL/GenBank/DDBJ whole genome shotgun (WGS) entry which is preliminary data.</text>
</comment>
<comment type="subcellular location">
    <subcellularLocation>
        <location evidence="1">Cell membrane</location>
        <topology evidence="1">Multi-pass membrane protein</topology>
    </subcellularLocation>
</comment>
<dbReference type="GO" id="GO:0005886">
    <property type="term" value="C:plasma membrane"/>
    <property type="evidence" value="ECO:0007669"/>
    <property type="project" value="UniProtKB-SubCell"/>
</dbReference>
<gene>
    <name evidence="7" type="ORF">SDC9_123055</name>
</gene>
<keyword evidence="5 6" id="KW-0472">Membrane</keyword>
<keyword evidence="2" id="KW-1003">Cell membrane</keyword>
<evidence type="ECO:0000256" key="5">
    <source>
        <dbReference type="ARBA" id="ARBA00023136"/>
    </source>
</evidence>
<evidence type="ECO:0000256" key="2">
    <source>
        <dbReference type="ARBA" id="ARBA00022475"/>
    </source>
</evidence>
<keyword evidence="3 6" id="KW-0812">Transmembrane</keyword>
<evidence type="ECO:0000256" key="6">
    <source>
        <dbReference type="SAM" id="Phobius"/>
    </source>
</evidence>
<organism evidence="7">
    <name type="scientific">bioreactor metagenome</name>
    <dbReference type="NCBI Taxonomy" id="1076179"/>
    <lineage>
        <taxon>unclassified sequences</taxon>
        <taxon>metagenomes</taxon>
        <taxon>ecological metagenomes</taxon>
    </lineage>
</organism>
<dbReference type="PANTHER" id="PTHR30213">
    <property type="entry name" value="INNER MEMBRANE PROTEIN YHJD"/>
    <property type="match status" value="1"/>
</dbReference>
<dbReference type="AlphaFoldDB" id="A0A645CGI1"/>
<proteinExistence type="predicted"/>
<dbReference type="PANTHER" id="PTHR30213:SF1">
    <property type="entry name" value="INNER MEMBRANE PROTEIN YHJD"/>
    <property type="match status" value="1"/>
</dbReference>
<name>A0A645CGI1_9ZZZZ</name>
<keyword evidence="4 6" id="KW-1133">Transmembrane helix</keyword>
<evidence type="ECO:0000313" key="7">
    <source>
        <dbReference type="EMBL" id="MPM76060.1"/>
    </source>
</evidence>
<accession>A0A645CGI1</accession>
<feature type="transmembrane region" description="Helical" evidence="6">
    <location>
        <begin position="43"/>
        <end position="69"/>
    </location>
</feature>
<evidence type="ECO:0000256" key="4">
    <source>
        <dbReference type="ARBA" id="ARBA00022989"/>
    </source>
</evidence>
<protein>
    <submittedName>
        <fullName evidence="7">Uncharacterized protein</fullName>
    </submittedName>
</protein>